<dbReference type="Pfam" id="PF00880">
    <property type="entry name" value="Nebulin"/>
    <property type="match status" value="11"/>
</dbReference>
<feature type="domain" description="LIM zinc-binding" evidence="10">
    <location>
        <begin position="3"/>
        <end position="63"/>
    </location>
</feature>
<keyword evidence="4 7" id="KW-0862">Zinc</keyword>
<dbReference type="Gene3D" id="2.10.110.10">
    <property type="entry name" value="Cysteine Rich Protein"/>
    <property type="match status" value="1"/>
</dbReference>
<evidence type="ECO:0000256" key="2">
    <source>
        <dbReference type="ARBA" id="ARBA00022723"/>
    </source>
</evidence>
<dbReference type="InterPro" id="IPR001781">
    <property type="entry name" value="Znf_LIM"/>
</dbReference>
<dbReference type="Gene3D" id="2.30.30.40">
    <property type="entry name" value="SH3 Domains"/>
    <property type="match status" value="1"/>
</dbReference>
<evidence type="ECO:0000259" key="10">
    <source>
        <dbReference type="PROSITE" id="PS50023"/>
    </source>
</evidence>
<keyword evidence="3" id="KW-0677">Repeat</keyword>
<dbReference type="CDD" id="cd11935">
    <property type="entry name" value="SH3_Nebulette_C"/>
    <property type="match status" value="1"/>
</dbReference>
<protein>
    <submittedName>
        <fullName evidence="11">Nebulette-like protein</fullName>
    </submittedName>
</protein>
<dbReference type="PANTHER" id="PTHR11039:SF48">
    <property type="entry name" value="NEBULETTE"/>
    <property type="match status" value="1"/>
</dbReference>
<dbReference type="Pfam" id="PF00412">
    <property type="entry name" value="LIM"/>
    <property type="match status" value="1"/>
</dbReference>
<evidence type="ECO:0000256" key="4">
    <source>
        <dbReference type="ARBA" id="ARBA00022833"/>
    </source>
</evidence>
<evidence type="ECO:0000313" key="12">
    <source>
        <dbReference type="Proteomes" id="UP000030759"/>
    </source>
</evidence>
<evidence type="ECO:0000256" key="5">
    <source>
        <dbReference type="ARBA" id="ARBA00023038"/>
    </source>
</evidence>
<evidence type="ECO:0000256" key="8">
    <source>
        <dbReference type="PROSITE-ProRule" id="PRU00192"/>
    </source>
</evidence>
<dbReference type="PROSITE" id="PS00478">
    <property type="entry name" value="LIM_DOMAIN_1"/>
    <property type="match status" value="1"/>
</dbReference>
<dbReference type="GO" id="GO:0030018">
    <property type="term" value="C:Z disc"/>
    <property type="evidence" value="ECO:0007669"/>
    <property type="project" value="InterPro"/>
</dbReference>
<keyword evidence="5 7" id="KW-0440">LIM domain</keyword>
<dbReference type="InterPro" id="IPR001452">
    <property type="entry name" value="SH3_domain"/>
</dbReference>
<dbReference type="InterPro" id="IPR036028">
    <property type="entry name" value="SH3-like_dom_sf"/>
</dbReference>
<evidence type="ECO:0000256" key="7">
    <source>
        <dbReference type="PROSITE-ProRule" id="PRU00125"/>
    </source>
</evidence>
<dbReference type="GO" id="GO:0051015">
    <property type="term" value="F:actin filament binding"/>
    <property type="evidence" value="ECO:0007669"/>
    <property type="project" value="InterPro"/>
</dbReference>
<feature type="domain" description="SH3" evidence="9">
    <location>
        <begin position="1112"/>
        <end position="1172"/>
    </location>
</feature>
<gene>
    <name evidence="11" type="ORF">H671_3g8712</name>
</gene>
<dbReference type="InterPro" id="IPR035631">
    <property type="entry name" value="Nebulette_SH3"/>
</dbReference>
<dbReference type="SMART" id="SM00227">
    <property type="entry name" value="NEBU"/>
    <property type="match status" value="22"/>
</dbReference>
<reference evidence="12" key="1">
    <citation type="journal article" date="2013" name="Nat. Biotechnol.">
        <title>Chinese hamster genome sequenced from sorted chromosomes.</title>
        <authorList>
            <person name="Brinkrolf K."/>
            <person name="Rupp O."/>
            <person name="Laux H."/>
            <person name="Kollin F."/>
            <person name="Ernst W."/>
            <person name="Linke B."/>
            <person name="Kofler R."/>
            <person name="Romand S."/>
            <person name="Hesse F."/>
            <person name="Budach W.E."/>
            <person name="Galosy S."/>
            <person name="Muller D."/>
            <person name="Noll T."/>
            <person name="Wienberg J."/>
            <person name="Jostock T."/>
            <person name="Leonard M."/>
            <person name="Grillari J."/>
            <person name="Tauch A."/>
            <person name="Goesmann A."/>
            <person name="Helk B."/>
            <person name="Mott J.E."/>
            <person name="Puhler A."/>
            <person name="Borth N."/>
        </authorList>
    </citation>
    <scope>NUCLEOTIDE SEQUENCE [LARGE SCALE GENOMIC DNA]</scope>
    <source>
        <strain evidence="12">17A/GY</strain>
    </source>
</reference>
<dbReference type="SUPFAM" id="SSF57716">
    <property type="entry name" value="Glucocorticoid receptor-like (DNA-binding domain)"/>
    <property type="match status" value="1"/>
</dbReference>
<dbReference type="SMART" id="SM00132">
    <property type="entry name" value="LIM"/>
    <property type="match status" value="1"/>
</dbReference>
<name>A0A061IBA7_CRIGR</name>
<evidence type="ECO:0000259" key="9">
    <source>
        <dbReference type="PROSITE" id="PS50002"/>
    </source>
</evidence>
<keyword evidence="1 8" id="KW-0728">SH3 domain</keyword>
<evidence type="ECO:0000256" key="1">
    <source>
        <dbReference type="ARBA" id="ARBA00022443"/>
    </source>
</evidence>
<dbReference type="PROSITE" id="PS50023">
    <property type="entry name" value="LIM_DOMAIN_2"/>
    <property type="match status" value="1"/>
</dbReference>
<keyword evidence="6" id="KW-0009">Actin-binding</keyword>
<dbReference type="FunFam" id="2.10.110.10:FF:000110">
    <property type="entry name" value="Nebulin related anchoring protein"/>
    <property type="match status" value="1"/>
</dbReference>
<dbReference type="Proteomes" id="UP000030759">
    <property type="component" value="Unassembled WGS sequence"/>
</dbReference>
<sequence length="1172" mass="134022">MNPQCARCGKVVYPTEKVNCLDKYWHKGCFHCEVCKMALNMNNYKGYEKKPYCNAEKGTLTVTLAFVPCKDSGYSTVLVHVVGPNSGMASLSQLLQGMRKGKEQRVVGDPAWTSFGEDGEKRQHQRLRHWESVKYKRDFEESKGRGFSIVTDTPELQRLKRTQEQISNVGAPFPGDGMTLACVSGWEWELKVRMKVPVFEDVKDDTEEEKVEEEENQEDKAFLKPVIEDLSMELARKCTDLISDIHYKEEYKKSKDKCTFVTDTPMLNHVKNIGAFISEAKYKGTIKADLSNCLYKHMPATIDSVFAREVSQLQSEVAYKQKHDAEKGLSDYAHMKEPPEVRHAMEVNKRQSNISYRRDAQDTHTYTAELDRPDIKKATQISKIISDAEYKKGQGIVNKEPSVIGRPDFEHAVEASKLSSQVKYKEKFDNEMKGKSHCYNPLESASFKQQQLATALASDVKYKKDVQTMHEPVSDLPNLLFLEHALKASKMLSGWEYKKNFEENKGLYHFDAEASEHLHHKGNAILQSQVKYREEYEKNKGKSMLEFVETPSYQSSKESQKMQSEKVYKEDFEKEIKGRSSLDLDKTPEFLHVKYITNLMREKEYKKDLENEIKGKGMELSSEVLDIQRAKRASEMASEKEYKKDLESEIKGKGMQIDTDTLEIQRAKKAAKIASEKDYKRDLETEIKGKGMQVSADTLDVRRAKRASEMASQKLYKKDLENEIKGKGMQVNMDIPDMLRAKRASEIYSQKKYKDEAEKMLSNYSTVVDTPEIQRIKMTQQNISNVSYKEGVGAGTALSNTPEIERVKKTQHNISSVKHKEGIKHLQYKDQNYKATPVTMTPEIERVRRNQEQLSAASHSVKYKGELKQATSISDLPELKRVKENQKNISNVYYKGQLGKATALSVKYTQDHKQMKGRPCLILETPALRHVKEAQNHASMVKYHEDFEKTKGRGFTPVVDDPVMERARKNTQVVSDAAYKGVQPHVVEMDRRPGIIVDLKVWRTDPGSIFDIDPLEDNIQSRSLHMLSEKASQYQRHLSRSHSSSTFGTGLGDDKSEISELYPSFSCCSEVTRPSDEGAPVLPGAYQQSHSQGYGYMHQTSMSSMRSMQHSPNLRTYRAMYDYSAQDEDEVSFRDGDYIVNVQPIDDGWMYGTVQRTGRTGMLPANYIEFVN</sequence>
<dbReference type="InterPro" id="IPR055297">
    <property type="entry name" value="NEBU/NEBL"/>
</dbReference>
<evidence type="ECO:0000256" key="3">
    <source>
        <dbReference type="ARBA" id="ARBA00022737"/>
    </source>
</evidence>
<dbReference type="EMBL" id="KE671044">
    <property type="protein sequence ID" value="ERE80644.1"/>
    <property type="molecule type" value="Genomic_DNA"/>
</dbReference>
<proteinExistence type="predicted"/>
<organism evidence="11 12">
    <name type="scientific">Cricetulus griseus</name>
    <name type="common">Chinese hamster</name>
    <name type="synonym">Cricetulus barabensis griseus</name>
    <dbReference type="NCBI Taxonomy" id="10029"/>
    <lineage>
        <taxon>Eukaryota</taxon>
        <taxon>Metazoa</taxon>
        <taxon>Chordata</taxon>
        <taxon>Craniata</taxon>
        <taxon>Vertebrata</taxon>
        <taxon>Euteleostomi</taxon>
        <taxon>Mammalia</taxon>
        <taxon>Eutheria</taxon>
        <taxon>Euarchontoglires</taxon>
        <taxon>Glires</taxon>
        <taxon>Rodentia</taxon>
        <taxon>Myomorpha</taxon>
        <taxon>Muroidea</taxon>
        <taxon>Cricetidae</taxon>
        <taxon>Cricetinae</taxon>
        <taxon>Cricetulus</taxon>
    </lineage>
</organism>
<accession>A0A061IBA7</accession>
<dbReference type="CDD" id="cd09447">
    <property type="entry name" value="LIM_LASP"/>
    <property type="match status" value="1"/>
</dbReference>
<dbReference type="SMART" id="SM00326">
    <property type="entry name" value="SH3"/>
    <property type="match status" value="1"/>
</dbReference>
<dbReference type="PANTHER" id="PTHR11039">
    <property type="entry name" value="NEBULIN"/>
    <property type="match status" value="1"/>
</dbReference>
<dbReference type="PROSITE" id="PS51216">
    <property type="entry name" value="NEBULIN"/>
    <property type="match status" value="17"/>
</dbReference>
<dbReference type="GO" id="GO:0046872">
    <property type="term" value="F:metal ion binding"/>
    <property type="evidence" value="ECO:0007669"/>
    <property type="project" value="UniProtKB-KW"/>
</dbReference>
<dbReference type="InterPro" id="IPR000900">
    <property type="entry name" value="Nebulin_repeat"/>
</dbReference>
<dbReference type="PROSITE" id="PS50002">
    <property type="entry name" value="SH3"/>
    <property type="match status" value="1"/>
</dbReference>
<evidence type="ECO:0000256" key="6">
    <source>
        <dbReference type="ARBA" id="ARBA00023203"/>
    </source>
</evidence>
<dbReference type="PRINTS" id="PR00452">
    <property type="entry name" value="SH3DOMAIN"/>
</dbReference>
<dbReference type="GO" id="GO:0071691">
    <property type="term" value="P:cardiac muscle thin filament assembly"/>
    <property type="evidence" value="ECO:0007669"/>
    <property type="project" value="TreeGrafter"/>
</dbReference>
<keyword evidence="2 7" id="KW-0479">Metal-binding</keyword>
<dbReference type="Pfam" id="PF14604">
    <property type="entry name" value="SH3_9"/>
    <property type="match status" value="1"/>
</dbReference>
<dbReference type="SUPFAM" id="SSF50044">
    <property type="entry name" value="SH3-domain"/>
    <property type="match status" value="1"/>
</dbReference>
<dbReference type="AlphaFoldDB" id="A0A061IBA7"/>
<evidence type="ECO:0000313" key="11">
    <source>
        <dbReference type="EMBL" id="ERE80644.1"/>
    </source>
</evidence>
<dbReference type="FunFam" id="2.30.30.40:FF:000007">
    <property type="entry name" value="nebulin isoform X1"/>
    <property type="match status" value="1"/>
</dbReference>